<dbReference type="PANTHER" id="PTHR11012">
    <property type="entry name" value="PROTEIN KINASE-LIKE DOMAIN-CONTAINING"/>
    <property type="match status" value="1"/>
</dbReference>
<protein>
    <recommendedName>
        <fullName evidence="1">CHK kinase-like domain-containing protein</fullName>
    </recommendedName>
</protein>
<evidence type="ECO:0000313" key="3">
    <source>
        <dbReference type="Proteomes" id="UP001148838"/>
    </source>
</evidence>
<keyword evidence="3" id="KW-1185">Reference proteome</keyword>
<dbReference type="Gene3D" id="3.90.1200.10">
    <property type="match status" value="1"/>
</dbReference>
<proteinExistence type="predicted"/>
<evidence type="ECO:0000313" key="2">
    <source>
        <dbReference type="EMBL" id="KAJ4443275.1"/>
    </source>
</evidence>
<dbReference type="EMBL" id="JAJSOF020000013">
    <property type="protein sequence ID" value="KAJ4443275.1"/>
    <property type="molecule type" value="Genomic_DNA"/>
</dbReference>
<reference evidence="2 3" key="1">
    <citation type="journal article" date="2022" name="Allergy">
        <title>Genome assembly and annotation of Periplaneta americana reveal a comprehensive cockroach allergen profile.</title>
        <authorList>
            <person name="Wang L."/>
            <person name="Xiong Q."/>
            <person name="Saelim N."/>
            <person name="Wang L."/>
            <person name="Nong W."/>
            <person name="Wan A.T."/>
            <person name="Shi M."/>
            <person name="Liu X."/>
            <person name="Cao Q."/>
            <person name="Hui J.H.L."/>
            <person name="Sookrung N."/>
            <person name="Leung T.F."/>
            <person name="Tungtrongchitr A."/>
            <person name="Tsui S.K.W."/>
        </authorList>
    </citation>
    <scope>NUCLEOTIDE SEQUENCE [LARGE SCALE GENOMIC DNA]</scope>
    <source>
        <strain evidence="2">PWHHKU_190912</strain>
    </source>
</reference>
<dbReference type="Proteomes" id="UP001148838">
    <property type="component" value="Unassembled WGS sequence"/>
</dbReference>
<accession>A0ABQ8T9R9</accession>
<dbReference type="InterPro" id="IPR011009">
    <property type="entry name" value="Kinase-like_dom_sf"/>
</dbReference>
<dbReference type="PANTHER" id="PTHR11012:SF30">
    <property type="entry name" value="PROTEIN KINASE-LIKE DOMAIN-CONTAINING"/>
    <property type="match status" value="1"/>
</dbReference>
<evidence type="ECO:0000259" key="1">
    <source>
        <dbReference type="SMART" id="SM00587"/>
    </source>
</evidence>
<gene>
    <name evidence="2" type="ORF">ANN_04943</name>
</gene>
<dbReference type="InterPro" id="IPR015897">
    <property type="entry name" value="CHK_kinase-like"/>
</dbReference>
<feature type="domain" description="CHK kinase-like" evidence="1">
    <location>
        <begin position="132"/>
        <end position="334"/>
    </location>
</feature>
<dbReference type="SUPFAM" id="SSF56112">
    <property type="entry name" value="Protein kinase-like (PK-like)"/>
    <property type="match status" value="1"/>
</dbReference>
<dbReference type="SMART" id="SM00587">
    <property type="entry name" value="CHK"/>
    <property type="match status" value="1"/>
</dbReference>
<sequence length="426" mass="49385">MAEEIISLNQLPTDFLRTKTISILEELDFQIETLKLKVLKIKSSSWTASVFKVMAGDSTKIINLYIKSLPINSQKRQKQYCSTFFKNEVLFYTIIVPGFSTFLREHFPRFQHSFLPVPKCYSAESDGENDVVIMEDLTSRGFTIPDRLKVLGIPELYLVMEHLGRFHGVSLAMKIIDPENFQKIREPLTESAFIKSTLDEWGDVLEFSFDDVLNEVQKQFPEDSDYVLKWKRFRNGLLDRMTALCHSYPEDEPYNVITHGDMWTCNFMYHYPSLPANHGPDEMRFIDFQQMRYTSLAMDVGRIFFICMDKQTRDAHREGLLRCYHSSVCNTLNQFGCMPEGFFPFEVLEVLLKKCAAYSVGVTMLTLSHALNECEGSEEDIKIEGDESLVSILMTIFTRKSEECRRRILEVIQEAVDRGYMDDCAE</sequence>
<dbReference type="Pfam" id="PF02958">
    <property type="entry name" value="EcKL"/>
    <property type="match status" value="1"/>
</dbReference>
<dbReference type="InterPro" id="IPR004119">
    <property type="entry name" value="EcKL"/>
</dbReference>
<organism evidence="2 3">
    <name type="scientific">Periplaneta americana</name>
    <name type="common">American cockroach</name>
    <name type="synonym">Blatta americana</name>
    <dbReference type="NCBI Taxonomy" id="6978"/>
    <lineage>
        <taxon>Eukaryota</taxon>
        <taxon>Metazoa</taxon>
        <taxon>Ecdysozoa</taxon>
        <taxon>Arthropoda</taxon>
        <taxon>Hexapoda</taxon>
        <taxon>Insecta</taxon>
        <taxon>Pterygota</taxon>
        <taxon>Neoptera</taxon>
        <taxon>Polyneoptera</taxon>
        <taxon>Dictyoptera</taxon>
        <taxon>Blattodea</taxon>
        <taxon>Blattoidea</taxon>
        <taxon>Blattidae</taxon>
        <taxon>Blattinae</taxon>
        <taxon>Periplaneta</taxon>
    </lineage>
</organism>
<comment type="caution">
    <text evidence="2">The sequence shown here is derived from an EMBL/GenBank/DDBJ whole genome shotgun (WGS) entry which is preliminary data.</text>
</comment>
<name>A0ABQ8T9R9_PERAM</name>